<accession>A0A0F9A8K5</accession>
<protein>
    <submittedName>
        <fullName evidence="1">Uncharacterized protein</fullName>
    </submittedName>
</protein>
<feature type="non-terminal residue" evidence="1">
    <location>
        <position position="1"/>
    </location>
</feature>
<reference evidence="1" key="1">
    <citation type="journal article" date="2015" name="Nature">
        <title>Complex archaea that bridge the gap between prokaryotes and eukaryotes.</title>
        <authorList>
            <person name="Spang A."/>
            <person name="Saw J.H."/>
            <person name="Jorgensen S.L."/>
            <person name="Zaremba-Niedzwiedzka K."/>
            <person name="Martijn J."/>
            <person name="Lind A.E."/>
            <person name="van Eijk R."/>
            <person name="Schleper C."/>
            <person name="Guy L."/>
            <person name="Ettema T.J."/>
        </authorList>
    </citation>
    <scope>NUCLEOTIDE SEQUENCE</scope>
</reference>
<sequence length="90" mass="10389">VSTLWDREANSIRKKWLGVAAAILVIPEIKEGQELREKARSYELLSQLLAVFLLEEEYPTIWEEVTADIQEQYRDKAKALLDRLASGESR</sequence>
<dbReference type="EMBL" id="LAZR01043975">
    <property type="protein sequence ID" value="KKL05785.1"/>
    <property type="molecule type" value="Genomic_DNA"/>
</dbReference>
<name>A0A0F9A8K5_9ZZZZ</name>
<comment type="caution">
    <text evidence="1">The sequence shown here is derived from an EMBL/GenBank/DDBJ whole genome shotgun (WGS) entry which is preliminary data.</text>
</comment>
<proteinExistence type="predicted"/>
<dbReference type="AlphaFoldDB" id="A0A0F9A8K5"/>
<organism evidence="1">
    <name type="scientific">marine sediment metagenome</name>
    <dbReference type="NCBI Taxonomy" id="412755"/>
    <lineage>
        <taxon>unclassified sequences</taxon>
        <taxon>metagenomes</taxon>
        <taxon>ecological metagenomes</taxon>
    </lineage>
</organism>
<evidence type="ECO:0000313" key="1">
    <source>
        <dbReference type="EMBL" id="KKL05785.1"/>
    </source>
</evidence>
<gene>
    <name evidence="1" type="ORF">LCGC14_2602510</name>
</gene>